<dbReference type="PROSITE" id="PS50994">
    <property type="entry name" value="INTEGRASE"/>
    <property type="match status" value="1"/>
</dbReference>
<dbReference type="GO" id="GO:0004803">
    <property type="term" value="F:transposase activity"/>
    <property type="evidence" value="ECO:0007669"/>
    <property type="project" value="InterPro"/>
</dbReference>
<dbReference type="InterPro" id="IPR048020">
    <property type="entry name" value="Transpos_IS3"/>
</dbReference>
<organism evidence="4 5">
    <name type="scientific">Cyanobium gracile (strain ATCC 27147 / PCC 6307)</name>
    <dbReference type="NCBI Taxonomy" id="292564"/>
    <lineage>
        <taxon>Bacteria</taxon>
        <taxon>Bacillati</taxon>
        <taxon>Cyanobacteriota</taxon>
        <taxon>Cyanophyceae</taxon>
        <taxon>Synechococcales</taxon>
        <taxon>Prochlorococcaceae</taxon>
        <taxon>Cyanobium</taxon>
    </lineage>
</organism>
<proteinExistence type="predicted"/>
<evidence type="ECO:0000313" key="4">
    <source>
        <dbReference type="EMBL" id="AFY29481.1"/>
    </source>
</evidence>
<dbReference type="SUPFAM" id="SSF53098">
    <property type="entry name" value="Ribonuclease H-like"/>
    <property type="match status" value="1"/>
</dbReference>
<dbReference type="NCBIfam" id="NF033516">
    <property type="entry name" value="transpos_IS3"/>
    <property type="match status" value="1"/>
</dbReference>
<reference evidence="5" key="1">
    <citation type="journal article" date="2013" name="Proc. Natl. Acad. Sci. U.S.A.">
        <title>Improving the coverage of the cyanobacterial phylum using diversity-driven genome sequencing.</title>
        <authorList>
            <person name="Shih P.M."/>
            <person name="Wu D."/>
            <person name="Latifi A."/>
            <person name="Axen S.D."/>
            <person name="Fewer D.P."/>
            <person name="Talla E."/>
            <person name="Calteau A."/>
            <person name="Cai F."/>
            <person name="Tandeau de Marsac N."/>
            <person name="Rippka R."/>
            <person name="Herdman M."/>
            <person name="Sivonen K."/>
            <person name="Coursin T."/>
            <person name="Laurent T."/>
            <person name="Goodwin L."/>
            <person name="Nolan M."/>
            <person name="Davenport K.W."/>
            <person name="Han C.S."/>
            <person name="Rubin E.M."/>
            <person name="Eisen J.A."/>
            <person name="Woyke T."/>
            <person name="Gugger M."/>
            <person name="Kerfeld C.A."/>
        </authorList>
    </citation>
    <scope>NUCLEOTIDE SEQUENCE [LARGE SCALE GENOMIC DNA]</scope>
    <source>
        <strain evidence="5">ATCC 27147 / PCC 6307</strain>
    </source>
</reference>
<dbReference type="HOGENOM" id="CLU_027402_36_1_3"/>
<name>K9P9T2_CYAGP</name>
<dbReference type="STRING" id="292564.Cyagr_2375"/>
<protein>
    <submittedName>
        <fullName evidence="4">Transposase</fullName>
    </submittedName>
</protein>
<dbReference type="Pfam" id="PF13276">
    <property type="entry name" value="HTH_21"/>
    <property type="match status" value="1"/>
</dbReference>
<dbReference type="Pfam" id="PF00665">
    <property type="entry name" value="rve"/>
    <property type="match status" value="1"/>
</dbReference>
<dbReference type="InterPro" id="IPR025948">
    <property type="entry name" value="HTH-like_dom"/>
</dbReference>
<evidence type="ECO:0000256" key="2">
    <source>
        <dbReference type="SAM" id="MobiDB-lite"/>
    </source>
</evidence>
<dbReference type="eggNOG" id="COG2963">
    <property type="taxonomic scope" value="Bacteria"/>
</dbReference>
<dbReference type="InterPro" id="IPR050900">
    <property type="entry name" value="Transposase_IS3/IS150/IS904"/>
</dbReference>
<dbReference type="GO" id="GO:0006313">
    <property type="term" value="P:DNA transposition"/>
    <property type="evidence" value="ECO:0007669"/>
    <property type="project" value="InterPro"/>
</dbReference>
<dbReference type="PANTHER" id="PTHR46889">
    <property type="entry name" value="TRANSPOSASE INSF FOR INSERTION SEQUENCE IS3B-RELATED"/>
    <property type="match status" value="1"/>
</dbReference>
<evidence type="ECO:0000259" key="3">
    <source>
        <dbReference type="PROSITE" id="PS50994"/>
    </source>
</evidence>
<feature type="domain" description="Integrase catalytic" evidence="3">
    <location>
        <begin position="213"/>
        <end position="373"/>
    </location>
</feature>
<dbReference type="GO" id="GO:0003677">
    <property type="term" value="F:DNA binding"/>
    <property type="evidence" value="ECO:0007669"/>
    <property type="project" value="InterPro"/>
</dbReference>
<dbReference type="Pfam" id="PF01527">
    <property type="entry name" value="HTH_Tnp_1"/>
    <property type="match status" value="1"/>
</dbReference>
<dbReference type="InterPro" id="IPR009057">
    <property type="entry name" value="Homeodomain-like_sf"/>
</dbReference>
<dbReference type="Gene3D" id="3.30.420.10">
    <property type="entry name" value="Ribonuclease H-like superfamily/Ribonuclease H"/>
    <property type="match status" value="1"/>
</dbReference>
<dbReference type="InterPro" id="IPR012337">
    <property type="entry name" value="RNaseH-like_sf"/>
</dbReference>
<dbReference type="InterPro" id="IPR001584">
    <property type="entry name" value="Integrase_cat-core"/>
</dbReference>
<dbReference type="PATRIC" id="fig|292564.3.peg.2255"/>
<dbReference type="PANTHER" id="PTHR46889:SF7">
    <property type="entry name" value="TRANSPOSASE FOR INSERTION SEQUENCE ELEMENT IS904"/>
    <property type="match status" value="1"/>
</dbReference>
<sequence length="390" mass="44455">MSKRRTHSPEFKAKVAMEAISGRKTLQEIAADHSVHPIQVSQWKKQLLKGASDLFTRGKKTQAKDESQAKEAELFQQIGKLQMELEWLKKKSLNCSDAHELRKLVDHDHPELTVSRQCELLGLPRSSLYYQPVPVGESTLRIMGRIDALYLEDPTAGSRRMVQYLARDGIPISRDRVRNLMRRMGLRAIYQKPRTTVPGEPSERFPCLVDVRAVTAPDQVWATDITYIPLRKGFLYLVAIVDLFSRHVLSWKLSNSLDTEFCLEALEMALVSGGKPEIFHSDQGCQFTSSAFVQRLKAEDIKVSWSGRGRCFDNILVERLWRTVKYEEVYLRAYGDGWEAEISLARFFWRYGHVRPHSALGGKTPHEVYTESKPCSSRPGLTMSGAESVQ</sequence>
<dbReference type="KEGG" id="cgc:Cyagr_2375"/>
<dbReference type="EMBL" id="CP003495">
    <property type="protein sequence ID" value="AFY29481.1"/>
    <property type="molecule type" value="Genomic_DNA"/>
</dbReference>
<dbReference type="Proteomes" id="UP000010388">
    <property type="component" value="Chromosome"/>
</dbReference>
<evidence type="ECO:0000256" key="1">
    <source>
        <dbReference type="ARBA" id="ARBA00002286"/>
    </source>
</evidence>
<gene>
    <name evidence="4" type="ordered locus">Cyagr_2375</name>
</gene>
<dbReference type="InterPro" id="IPR036397">
    <property type="entry name" value="RNaseH_sf"/>
</dbReference>
<evidence type="ECO:0000313" key="5">
    <source>
        <dbReference type="Proteomes" id="UP000010388"/>
    </source>
</evidence>
<comment type="function">
    <text evidence="1">Involved in the transposition of the insertion sequence.</text>
</comment>
<dbReference type="AlphaFoldDB" id="K9P9T2"/>
<dbReference type="InterPro" id="IPR002514">
    <property type="entry name" value="Transposase_8"/>
</dbReference>
<dbReference type="eggNOG" id="COG2801">
    <property type="taxonomic scope" value="Bacteria"/>
</dbReference>
<accession>K9P9T2</accession>
<feature type="region of interest" description="Disordered" evidence="2">
    <location>
        <begin position="362"/>
        <end position="390"/>
    </location>
</feature>
<dbReference type="SUPFAM" id="SSF46689">
    <property type="entry name" value="Homeodomain-like"/>
    <property type="match status" value="1"/>
</dbReference>
<dbReference type="GO" id="GO:0015074">
    <property type="term" value="P:DNA integration"/>
    <property type="evidence" value="ECO:0007669"/>
    <property type="project" value="InterPro"/>
</dbReference>